<evidence type="ECO:0000259" key="4">
    <source>
        <dbReference type="PROSITE" id="PS50043"/>
    </source>
</evidence>
<evidence type="ECO:0000256" key="2">
    <source>
        <dbReference type="ARBA" id="ARBA00023125"/>
    </source>
</evidence>
<feature type="domain" description="HTH luxR-type" evidence="4">
    <location>
        <begin position="142"/>
        <end position="207"/>
    </location>
</feature>
<dbReference type="InterPro" id="IPR039420">
    <property type="entry name" value="WalR-like"/>
</dbReference>
<dbReference type="EMBL" id="WNKX01000004">
    <property type="protein sequence ID" value="MTW10266.1"/>
    <property type="molecule type" value="Genomic_DNA"/>
</dbReference>
<dbReference type="OrthoDB" id="9780593at2"/>
<dbReference type="InterPro" id="IPR058245">
    <property type="entry name" value="NreC/VraR/RcsB-like_REC"/>
</dbReference>
<dbReference type="Pfam" id="PF00196">
    <property type="entry name" value="GerE"/>
    <property type="match status" value="1"/>
</dbReference>
<evidence type="ECO:0000313" key="6">
    <source>
        <dbReference type="EMBL" id="MTW10266.1"/>
    </source>
</evidence>
<feature type="domain" description="Response regulatory" evidence="5">
    <location>
        <begin position="10"/>
        <end position="126"/>
    </location>
</feature>
<dbReference type="InterPro" id="IPR011006">
    <property type="entry name" value="CheY-like_superfamily"/>
</dbReference>
<dbReference type="SMART" id="SM00421">
    <property type="entry name" value="HTH_LUXR"/>
    <property type="match status" value="1"/>
</dbReference>
<gene>
    <name evidence="6" type="ORF">GM658_06580</name>
</gene>
<dbReference type="GO" id="GO:0003677">
    <property type="term" value="F:DNA binding"/>
    <property type="evidence" value="ECO:0007669"/>
    <property type="project" value="UniProtKB-KW"/>
</dbReference>
<keyword evidence="1 3" id="KW-0597">Phosphoprotein</keyword>
<dbReference type="GO" id="GO:0006355">
    <property type="term" value="P:regulation of DNA-templated transcription"/>
    <property type="evidence" value="ECO:0007669"/>
    <property type="project" value="InterPro"/>
</dbReference>
<dbReference type="SMART" id="SM00448">
    <property type="entry name" value="REC"/>
    <property type="match status" value="1"/>
</dbReference>
<protein>
    <submittedName>
        <fullName evidence="6">Response regulator</fullName>
    </submittedName>
</protein>
<keyword evidence="7" id="KW-1185">Reference proteome</keyword>
<dbReference type="GO" id="GO:0000160">
    <property type="term" value="P:phosphorelay signal transduction system"/>
    <property type="evidence" value="ECO:0007669"/>
    <property type="project" value="InterPro"/>
</dbReference>
<dbReference type="CDD" id="cd06170">
    <property type="entry name" value="LuxR_C_like"/>
    <property type="match status" value="1"/>
</dbReference>
<evidence type="ECO:0000256" key="1">
    <source>
        <dbReference type="ARBA" id="ARBA00022553"/>
    </source>
</evidence>
<evidence type="ECO:0000259" key="5">
    <source>
        <dbReference type="PROSITE" id="PS50110"/>
    </source>
</evidence>
<name>A0A6L6QF30_9BURK</name>
<dbReference type="Gene3D" id="3.40.50.2300">
    <property type="match status" value="1"/>
</dbReference>
<keyword evidence="2" id="KW-0238">DNA-binding</keyword>
<organism evidence="6 7">
    <name type="scientific">Massilia eburnea</name>
    <dbReference type="NCBI Taxonomy" id="1776165"/>
    <lineage>
        <taxon>Bacteria</taxon>
        <taxon>Pseudomonadati</taxon>
        <taxon>Pseudomonadota</taxon>
        <taxon>Betaproteobacteria</taxon>
        <taxon>Burkholderiales</taxon>
        <taxon>Oxalobacteraceae</taxon>
        <taxon>Telluria group</taxon>
        <taxon>Massilia</taxon>
    </lineage>
</organism>
<proteinExistence type="predicted"/>
<dbReference type="InterPro" id="IPR000792">
    <property type="entry name" value="Tscrpt_reg_LuxR_C"/>
</dbReference>
<dbReference type="PROSITE" id="PS50110">
    <property type="entry name" value="RESPONSE_REGULATORY"/>
    <property type="match status" value="1"/>
</dbReference>
<dbReference type="Proteomes" id="UP000472320">
    <property type="component" value="Unassembled WGS sequence"/>
</dbReference>
<dbReference type="Pfam" id="PF00072">
    <property type="entry name" value="Response_reg"/>
    <property type="match status" value="1"/>
</dbReference>
<accession>A0A6L6QF30</accession>
<dbReference type="CDD" id="cd17535">
    <property type="entry name" value="REC_NarL-like"/>
    <property type="match status" value="1"/>
</dbReference>
<dbReference type="InterPro" id="IPR016032">
    <property type="entry name" value="Sig_transdc_resp-reg_C-effctor"/>
</dbReference>
<dbReference type="PRINTS" id="PR00038">
    <property type="entry name" value="HTHLUXR"/>
</dbReference>
<dbReference type="PROSITE" id="PS50043">
    <property type="entry name" value="HTH_LUXR_2"/>
    <property type="match status" value="1"/>
</dbReference>
<evidence type="ECO:0000256" key="3">
    <source>
        <dbReference type="PROSITE-ProRule" id="PRU00169"/>
    </source>
</evidence>
<dbReference type="InterPro" id="IPR001789">
    <property type="entry name" value="Sig_transdc_resp-reg_receiver"/>
</dbReference>
<dbReference type="AlphaFoldDB" id="A0A6L6QF30"/>
<comment type="caution">
    <text evidence="6">The sequence shown here is derived from an EMBL/GenBank/DDBJ whole genome shotgun (WGS) entry which is preliminary data.</text>
</comment>
<dbReference type="RefSeq" id="WP_155453223.1">
    <property type="nucleotide sequence ID" value="NZ_WNKX01000004.1"/>
</dbReference>
<dbReference type="SUPFAM" id="SSF52172">
    <property type="entry name" value="CheY-like"/>
    <property type="match status" value="1"/>
</dbReference>
<dbReference type="PANTHER" id="PTHR43214">
    <property type="entry name" value="TWO-COMPONENT RESPONSE REGULATOR"/>
    <property type="match status" value="1"/>
</dbReference>
<evidence type="ECO:0000313" key="7">
    <source>
        <dbReference type="Proteomes" id="UP000472320"/>
    </source>
</evidence>
<dbReference type="PANTHER" id="PTHR43214:SF43">
    <property type="entry name" value="TWO-COMPONENT RESPONSE REGULATOR"/>
    <property type="match status" value="1"/>
</dbReference>
<sequence>MESRSGETITVLIADDHPLMRSGIAAVLSADPRFSVVAEAEDGEDAIEQYKRHHPGVTLMDLQMPRTDGIEATAAIRRLDSRACIIVLSTYGGDVQVARALKAGASGYLLKNLARNELCSYIAAVHAGQRQLPQQVACSLASSFQQDALSKRELEVLRYVADGNSNQRVGVCLGLREDTIKAHMKTILQKLNARDRTHAVTIALRRGYWEN</sequence>
<dbReference type="SUPFAM" id="SSF46894">
    <property type="entry name" value="C-terminal effector domain of the bipartite response regulators"/>
    <property type="match status" value="1"/>
</dbReference>
<feature type="modified residue" description="4-aspartylphosphate" evidence="3">
    <location>
        <position position="61"/>
    </location>
</feature>
<reference evidence="6 7" key="1">
    <citation type="submission" date="2019-11" db="EMBL/GenBank/DDBJ databases">
        <title>Type strains purchased from KCTC, JCM and DSMZ.</title>
        <authorList>
            <person name="Lu H."/>
        </authorList>
    </citation>
    <scope>NUCLEOTIDE SEQUENCE [LARGE SCALE GENOMIC DNA]</scope>
    <source>
        <strain evidence="6 7">JCM 31587</strain>
    </source>
</reference>